<evidence type="ECO:0000313" key="3">
    <source>
        <dbReference type="Proteomes" id="UP000322234"/>
    </source>
</evidence>
<sequence>MHPPASLGLDDCSLTPLSHPPEAHIDFCLGIQTPALPPISHTLLRPLAALIFFIVLTETSVLEPLTPAYPNMHKTQLKAGPSSRLPREAEEGDYEERSYGGSYLASLSDYLKAQAPQNSIKLRIQGIKNKNIGLPSSPTPIKKSKENSSREEELFKQNILDKSIGNEERSQASLQQLDIQQLTSLRFLPQMAKGSSRTKEHLNPIFLFFILKDWRASAGLEPASERDLISTKGNYAEDLTSIKGNYSELTPSQTQKHSAFVEITWQLKLAAMTSEAGLKRPLWERRSEQRLLMPILNGKDT</sequence>
<dbReference type="AlphaFoldDB" id="A0A6B0S198"/>
<dbReference type="Proteomes" id="UP000322234">
    <property type="component" value="Unassembled WGS sequence"/>
</dbReference>
<gene>
    <name evidence="2" type="ORF">E5288_WYG015965</name>
</gene>
<keyword evidence="3" id="KW-1185">Reference proteome</keyword>
<dbReference type="EMBL" id="VBQZ03000156">
    <property type="protein sequence ID" value="MXQ96259.1"/>
    <property type="molecule type" value="Genomic_DNA"/>
</dbReference>
<organism evidence="2 3">
    <name type="scientific">Bos mutus</name>
    <name type="common">wild yak</name>
    <dbReference type="NCBI Taxonomy" id="72004"/>
    <lineage>
        <taxon>Eukaryota</taxon>
        <taxon>Metazoa</taxon>
        <taxon>Chordata</taxon>
        <taxon>Craniata</taxon>
        <taxon>Vertebrata</taxon>
        <taxon>Euteleostomi</taxon>
        <taxon>Mammalia</taxon>
        <taxon>Eutheria</taxon>
        <taxon>Laurasiatheria</taxon>
        <taxon>Artiodactyla</taxon>
        <taxon>Ruminantia</taxon>
        <taxon>Pecora</taxon>
        <taxon>Bovidae</taxon>
        <taxon>Bovinae</taxon>
        <taxon>Bos</taxon>
    </lineage>
</organism>
<proteinExistence type="predicted"/>
<evidence type="ECO:0000256" key="1">
    <source>
        <dbReference type="SAM" id="MobiDB-lite"/>
    </source>
</evidence>
<feature type="region of interest" description="Disordered" evidence="1">
    <location>
        <begin position="133"/>
        <end position="152"/>
    </location>
</feature>
<evidence type="ECO:0000313" key="2">
    <source>
        <dbReference type="EMBL" id="MXQ96259.1"/>
    </source>
</evidence>
<name>A0A6B0S198_9CETA</name>
<protein>
    <submittedName>
        <fullName evidence="2">Uncharacterized protein</fullName>
    </submittedName>
</protein>
<reference evidence="2" key="1">
    <citation type="submission" date="2019-10" db="EMBL/GenBank/DDBJ databases">
        <title>The sequence and de novo assembly of the wild yak genome.</title>
        <authorList>
            <person name="Liu Y."/>
        </authorList>
    </citation>
    <scope>NUCLEOTIDE SEQUENCE [LARGE SCALE GENOMIC DNA]</scope>
    <source>
        <strain evidence="2">WY2019</strain>
    </source>
</reference>
<comment type="caution">
    <text evidence="2">The sequence shown here is derived from an EMBL/GenBank/DDBJ whole genome shotgun (WGS) entry which is preliminary data.</text>
</comment>
<feature type="compositionally biased region" description="Basic and acidic residues" evidence="1">
    <location>
        <begin position="143"/>
        <end position="152"/>
    </location>
</feature>
<accession>A0A6B0S198</accession>
<feature type="region of interest" description="Disordered" evidence="1">
    <location>
        <begin position="73"/>
        <end position="94"/>
    </location>
</feature>